<sequence length="232" mass="25041">PDSLETIGYAYGKTVSDAEHSQVGVERVSSGRWKDLGVCTTKKEIAGVGFSTVTEEGAMSGIGTYVGGAVCIARVPKGKPKVWDYGIVVGAYYHFNGIGQAARRSVATVLKKLSMTPVDESQDIPLYDSTSTSGCCCTVEKANEVMRSEQQPAGNLEEENIEQLGDSDDDLLPSGDPQHDLSSKMNEIGKRARDTEALQPSSEARLLVLRRRLGDDPEMIREIDQVIAFLPG</sequence>
<reference evidence="1 2" key="1">
    <citation type="submission" date="2013-11" db="EMBL/GenBank/DDBJ databases">
        <title>The Genome Sequence of Phytophthora parasitica P10297.</title>
        <authorList>
            <consortium name="The Broad Institute Genomics Platform"/>
            <person name="Russ C."/>
            <person name="Tyler B."/>
            <person name="Panabieres F."/>
            <person name="Shan W."/>
            <person name="Tripathy S."/>
            <person name="Grunwald N."/>
            <person name="Machado M."/>
            <person name="Johnson C.S."/>
            <person name="Walker B."/>
            <person name="Young S.K."/>
            <person name="Zeng Q."/>
            <person name="Gargeya S."/>
            <person name="Fitzgerald M."/>
            <person name="Haas B."/>
            <person name="Abouelleil A."/>
            <person name="Allen A.W."/>
            <person name="Alvarado L."/>
            <person name="Arachchi H.M."/>
            <person name="Berlin A.M."/>
            <person name="Chapman S.B."/>
            <person name="Gainer-Dewar J."/>
            <person name="Goldberg J."/>
            <person name="Griggs A."/>
            <person name="Gujja S."/>
            <person name="Hansen M."/>
            <person name="Howarth C."/>
            <person name="Imamovic A."/>
            <person name="Ireland A."/>
            <person name="Larimer J."/>
            <person name="McCowan C."/>
            <person name="Murphy C."/>
            <person name="Pearson M."/>
            <person name="Poon T.W."/>
            <person name="Priest M."/>
            <person name="Roberts A."/>
            <person name="Saif S."/>
            <person name="Shea T."/>
            <person name="Sisk P."/>
            <person name="Sykes S."/>
            <person name="Wortman J."/>
            <person name="Nusbaum C."/>
            <person name="Birren B."/>
        </authorList>
    </citation>
    <scope>NUCLEOTIDE SEQUENCE [LARGE SCALE GENOMIC DNA]</scope>
    <source>
        <strain evidence="1 2">P10297</strain>
    </source>
</reference>
<dbReference type="EMBL" id="ANIY01003144">
    <property type="protein sequence ID" value="ETP37290.1"/>
    <property type="molecule type" value="Genomic_DNA"/>
</dbReference>
<organism evidence="1 2">
    <name type="scientific">Phytophthora nicotianae P10297</name>
    <dbReference type="NCBI Taxonomy" id="1317064"/>
    <lineage>
        <taxon>Eukaryota</taxon>
        <taxon>Sar</taxon>
        <taxon>Stramenopiles</taxon>
        <taxon>Oomycota</taxon>
        <taxon>Peronosporomycetes</taxon>
        <taxon>Peronosporales</taxon>
        <taxon>Peronosporaceae</taxon>
        <taxon>Phytophthora</taxon>
    </lineage>
</organism>
<evidence type="ECO:0000313" key="1">
    <source>
        <dbReference type="EMBL" id="ETP37290.1"/>
    </source>
</evidence>
<comment type="caution">
    <text evidence="1">The sequence shown here is derived from an EMBL/GenBank/DDBJ whole genome shotgun (WGS) entry which is preliminary data.</text>
</comment>
<feature type="non-terminal residue" evidence="1">
    <location>
        <position position="1"/>
    </location>
</feature>
<name>W2YQJ2_PHYNI</name>
<protein>
    <submittedName>
        <fullName evidence="1">Uncharacterized protein</fullName>
    </submittedName>
</protein>
<accession>W2YQJ2</accession>
<dbReference type="AlphaFoldDB" id="W2YQJ2"/>
<dbReference type="Proteomes" id="UP000018948">
    <property type="component" value="Unassembled WGS sequence"/>
</dbReference>
<evidence type="ECO:0000313" key="2">
    <source>
        <dbReference type="Proteomes" id="UP000018948"/>
    </source>
</evidence>
<gene>
    <name evidence="1" type="ORF">F442_14889</name>
</gene>
<proteinExistence type="predicted"/>